<dbReference type="InterPro" id="IPR037523">
    <property type="entry name" value="VOC_core"/>
</dbReference>
<dbReference type="Proteomes" id="UP001144280">
    <property type="component" value="Unassembled WGS sequence"/>
</dbReference>
<keyword evidence="3" id="KW-1185">Reference proteome</keyword>
<comment type="caution">
    <text evidence="2">The sequence shown here is derived from an EMBL/GenBank/DDBJ whole genome shotgun (WGS) entry which is preliminary data.</text>
</comment>
<dbReference type="Gene3D" id="3.10.180.10">
    <property type="entry name" value="2,3-Dihydroxybiphenyl 1,2-Dioxygenase, domain 1"/>
    <property type="match status" value="1"/>
</dbReference>
<dbReference type="Pfam" id="PF00903">
    <property type="entry name" value="Glyoxalase"/>
    <property type="match status" value="1"/>
</dbReference>
<reference evidence="2" key="1">
    <citation type="submission" date="2022-12" db="EMBL/GenBank/DDBJ databases">
        <title>New Phytohabitans aurantiacus sp. RD004123 nov., an actinomycete isolated from soil.</title>
        <authorList>
            <person name="Triningsih D.W."/>
            <person name="Harunari E."/>
            <person name="Igarashi Y."/>
        </authorList>
    </citation>
    <scope>NUCLEOTIDE SEQUENCE</scope>
    <source>
        <strain evidence="2">RD004123</strain>
    </source>
</reference>
<gene>
    <name evidence="2" type="ORF">Pa4123_23210</name>
</gene>
<dbReference type="EMBL" id="BSDI01000008">
    <property type="protein sequence ID" value="GLH97047.1"/>
    <property type="molecule type" value="Genomic_DNA"/>
</dbReference>
<dbReference type="PANTHER" id="PTHR36437:SF2">
    <property type="entry name" value="GLYOXALASE_BLEOMYCIN RESISTANCE PROTEIN_DIOXYGENASE"/>
    <property type="match status" value="1"/>
</dbReference>
<dbReference type="PROSITE" id="PS51819">
    <property type="entry name" value="VOC"/>
    <property type="match status" value="1"/>
</dbReference>
<dbReference type="InterPro" id="IPR004360">
    <property type="entry name" value="Glyas_Fos-R_dOase_dom"/>
</dbReference>
<dbReference type="PANTHER" id="PTHR36437">
    <property type="entry name" value="GLYOXALASE/BLEOMYCIN RESISTANCE PROTEIN/DIOXYGENASE"/>
    <property type="match status" value="1"/>
</dbReference>
<proteinExistence type="predicted"/>
<evidence type="ECO:0000313" key="3">
    <source>
        <dbReference type="Proteomes" id="UP001144280"/>
    </source>
</evidence>
<accession>A0ABQ5QT49</accession>
<sequence length="177" mass="19239">MVECEVDLRVDGAWRFVSEGPEGARTGQRGVYPSTEGDIMNWTLEVVVVPVSDVDRAKAFYADQLGFNVDHDTKIGDGMRIVQLTPPGSGCSIVISKGMSEMAPGSLKGLQLVVADLRKARAELVDRGVDATEIQLYTREGTTRPARDGDDLNNEGFVHFTDPDGNAWAVQQISARD</sequence>
<dbReference type="SUPFAM" id="SSF54593">
    <property type="entry name" value="Glyoxalase/Bleomycin resistance protein/Dihydroxybiphenyl dioxygenase"/>
    <property type="match status" value="1"/>
</dbReference>
<evidence type="ECO:0000259" key="1">
    <source>
        <dbReference type="PROSITE" id="PS51819"/>
    </source>
</evidence>
<organism evidence="2 3">
    <name type="scientific">Phytohabitans aurantiacus</name>
    <dbReference type="NCBI Taxonomy" id="3016789"/>
    <lineage>
        <taxon>Bacteria</taxon>
        <taxon>Bacillati</taxon>
        <taxon>Actinomycetota</taxon>
        <taxon>Actinomycetes</taxon>
        <taxon>Micromonosporales</taxon>
        <taxon>Micromonosporaceae</taxon>
    </lineage>
</organism>
<name>A0ABQ5QT49_9ACTN</name>
<evidence type="ECO:0000313" key="2">
    <source>
        <dbReference type="EMBL" id="GLH97047.1"/>
    </source>
</evidence>
<dbReference type="InterPro" id="IPR029068">
    <property type="entry name" value="Glyas_Bleomycin-R_OHBP_Dase"/>
</dbReference>
<feature type="domain" description="VOC" evidence="1">
    <location>
        <begin position="43"/>
        <end position="173"/>
    </location>
</feature>
<protein>
    <submittedName>
        <fullName evidence="2">Glyoxalase</fullName>
    </submittedName>
</protein>